<protein>
    <submittedName>
        <fullName evidence="5">AraC family transcriptional regulator</fullName>
    </submittedName>
</protein>
<dbReference type="AlphaFoldDB" id="A0A0B4XNB2"/>
<dbReference type="STRING" id="391936.S7S_17310"/>
<evidence type="ECO:0000313" key="5">
    <source>
        <dbReference type="EMBL" id="AJD49874.1"/>
    </source>
</evidence>
<sequence>MRAAAQRGILCLWQHDWLFIGHQGANRTHRHVAASLLCGLEAPLQLEVQGAWRSTRLALVAPDVPQALDPGDGLVLIAHFDPVTPAWRELAGHLSGAQGIPQDSVDLPFDPGWLADAQALLGAPSVSMAGTLRARLLARLACPAPPLDARLLHIATLLREQLPDKLDVAALAAEIDLSASRLTHLFREQTGVTLRRFLLHLKTQQLFRHWREGMTVSALAAASGFYDQPHLVRTTREMFDALPSHYMSGGFSILDCASA</sequence>
<dbReference type="KEGG" id="apac:S7S_17310"/>
<dbReference type="GO" id="GO:0043565">
    <property type="term" value="F:sequence-specific DNA binding"/>
    <property type="evidence" value="ECO:0007669"/>
    <property type="project" value="InterPro"/>
</dbReference>
<dbReference type="SUPFAM" id="SSF46689">
    <property type="entry name" value="Homeodomain-like"/>
    <property type="match status" value="1"/>
</dbReference>
<dbReference type="HOGENOM" id="CLU_073078_1_0_6"/>
<dbReference type="InterPro" id="IPR009057">
    <property type="entry name" value="Homeodomain-like_sf"/>
</dbReference>
<dbReference type="InterPro" id="IPR050204">
    <property type="entry name" value="AraC_XylS_family_regulators"/>
</dbReference>
<dbReference type="GO" id="GO:0003700">
    <property type="term" value="F:DNA-binding transcription factor activity"/>
    <property type="evidence" value="ECO:0007669"/>
    <property type="project" value="InterPro"/>
</dbReference>
<keyword evidence="6" id="KW-1185">Reference proteome</keyword>
<keyword evidence="1" id="KW-0805">Transcription regulation</keyword>
<keyword evidence="2" id="KW-0238">DNA-binding</keyword>
<dbReference type="PANTHER" id="PTHR46796">
    <property type="entry name" value="HTH-TYPE TRANSCRIPTIONAL ACTIVATOR RHAS-RELATED"/>
    <property type="match status" value="1"/>
</dbReference>
<evidence type="ECO:0000256" key="2">
    <source>
        <dbReference type="ARBA" id="ARBA00023125"/>
    </source>
</evidence>
<accession>A0A0B4XNB2</accession>
<evidence type="ECO:0000313" key="6">
    <source>
        <dbReference type="Proteomes" id="UP000006764"/>
    </source>
</evidence>
<dbReference type="OrthoDB" id="9809338at2"/>
<organism evidence="5 6">
    <name type="scientific">Isoalcanivorax pacificus W11-5</name>
    <dbReference type="NCBI Taxonomy" id="391936"/>
    <lineage>
        <taxon>Bacteria</taxon>
        <taxon>Pseudomonadati</taxon>
        <taxon>Pseudomonadota</taxon>
        <taxon>Gammaproteobacteria</taxon>
        <taxon>Oceanospirillales</taxon>
        <taxon>Alcanivoracaceae</taxon>
        <taxon>Isoalcanivorax</taxon>
    </lineage>
</organism>
<evidence type="ECO:0000256" key="3">
    <source>
        <dbReference type="ARBA" id="ARBA00023163"/>
    </source>
</evidence>
<dbReference type="PROSITE" id="PS01124">
    <property type="entry name" value="HTH_ARAC_FAMILY_2"/>
    <property type="match status" value="1"/>
</dbReference>
<name>A0A0B4XNB2_9GAMM</name>
<feature type="domain" description="HTH araC/xylS-type" evidence="4">
    <location>
        <begin position="152"/>
        <end position="249"/>
    </location>
</feature>
<dbReference type="RefSeq" id="WP_008734903.1">
    <property type="nucleotide sequence ID" value="NZ_CP004387.1"/>
</dbReference>
<keyword evidence="3" id="KW-0804">Transcription</keyword>
<dbReference type="Pfam" id="PF12833">
    <property type="entry name" value="HTH_18"/>
    <property type="match status" value="1"/>
</dbReference>
<proteinExistence type="predicted"/>
<evidence type="ECO:0000259" key="4">
    <source>
        <dbReference type="PROSITE" id="PS01124"/>
    </source>
</evidence>
<dbReference type="Proteomes" id="UP000006764">
    <property type="component" value="Chromosome"/>
</dbReference>
<dbReference type="SMART" id="SM00342">
    <property type="entry name" value="HTH_ARAC"/>
    <property type="match status" value="1"/>
</dbReference>
<gene>
    <name evidence="5" type="ORF">S7S_17310</name>
</gene>
<reference evidence="5 6" key="1">
    <citation type="journal article" date="2012" name="J. Bacteriol.">
        <title>Genome sequence of an alkane-degrading bacterium, Alcanivorax pacificus type strain W11-5, isolated from deep sea sediment.</title>
        <authorList>
            <person name="Lai Q."/>
            <person name="Shao Z."/>
        </authorList>
    </citation>
    <scope>NUCLEOTIDE SEQUENCE [LARGE SCALE GENOMIC DNA]</scope>
    <source>
        <strain evidence="5 6">W11-5</strain>
    </source>
</reference>
<dbReference type="InterPro" id="IPR018060">
    <property type="entry name" value="HTH_AraC"/>
</dbReference>
<evidence type="ECO:0000256" key="1">
    <source>
        <dbReference type="ARBA" id="ARBA00023015"/>
    </source>
</evidence>
<dbReference type="EMBL" id="CP004387">
    <property type="protein sequence ID" value="AJD49874.1"/>
    <property type="molecule type" value="Genomic_DNA"/>
</dbReference>
<dbReference type="Gene3D" id="1.10.10.60">
    <property type="entry name" value="Homeodomain-like"/>
    <property type="match status" value="1"/>
</dbReference>